<organism evidence="1 2">
    <name type="scientific">Olivibacter ginsenosidimutans</name>
    <dbReference type="NCBI Taxonomy" id="1176537"/>
    <lineage>
        <taxon>Bacteria</taxon>
        <taxon>Pseudomonadati</taxon>
        <taxon>Bacteroidota</taxon>
        <taxon>Sphingobacteriia</taxon>
        <taxon>Sphingobacteriales</taxon>
        <taxon>Sphingobacteriaceae</taxon>
        <taxon>Olivibacter</taxon>
    </lineage>
</organism>
<sequence length="363" mass="40935">MLRLMVCLGIFGLACPSKLWSQERLAYFGVPTLPQHPAVVHRVLIDTGENHALGKDTLFQVVNAKGEPIAYYRKILQEACFNGQCRPLNLQLYWNITGRYLGFELPSGEFLSKTEHVPFTANEYHQLHKLLADSLSPLGNFNYLDLTPTAARKTEKLDGITAPTATSVLPYVVKGAVYTTYVLWKLVYGSTQQEVQRLTKQVLTAAMAHDMLESPDRSDHFWLLNNLDGLDSLTGALEQQLVGMVSDRDYTLGERVLRVLPNRSLNSDTIQLELLQQFQGSTYSLRLLILEKLMQANALYPSAVRVLTAQLKDLNGAALAVAFRLFRKFRIKNKETLTEIRKLQHSDNAYIASLASDYLDDRD</sequence>
<evidence type="ECO:0008006" key="3">
    <source>
        <dbReference type="Google" id="ProtNLM"/>
    </source>
</evidence>
<protein>
    <recommendedName>
        <fullName evidence="3">HEAT repeat domain-containing protein</fullName>
    </recommendedName>
</protein>
<evidence type="ECO:0000313" key="2">
    <source>
        <dbReference type="Proteomes" id="UP001501411"/>
    </source>
</evidence>
<gene>
    <name evidence="1" type="ORF">GCM10023231_03810</name>
</gene>
<accession>A0ABP9AG34</accession>
<dbReference type="Proteomes" id="UP001501411">
    <property type="component" value="Unassembled WGS sequence"/>
</dbReference>
<dbReference type="RefSeq" id="WP_345229998.1">
    <property type="nucleotide sequence ID" value="NZ_BAABIQ010000003.1"/>
</dbReference>
<name>A0ABP9AG34_9SPHI</name>
<dbReference type="EMBL" id="BAABIQ010000003">
    <property type="protein sequence ID" value="GAA4780139.1"/>
    <property type="molecule type" value="Genomic_DNA"/>
</dbReference>
<comment type="caution">
    <text evidence="1">The sequence shown here is derived from an EMBL/GenBank/DDBJ whole genome shotgun (WGS) entry which is preliminary data.</text>
</comment>
<keyword evidence="2" id="KW-1185">Reference proteome</keyword>
<proteinExistence type="predicted"/>
<reference evidence="2" key="1">
    <citation type="journal article" date="2019" name="Int. J. Syst. Evol. Microbiol.">
        <title>The Global Catalogue of Microorganisms (GCM) 10K type strain sequencing project: providing services to taxonomists for standard genome sequencing and annotation.</title>
        <authorList>
            <consortium name="The Broad Institute Genomics Platform"/>
            <consortium name="The Broad Institute Genome Sequencing Center for Infectious Disease"/>
            <person name="Wu L."/>
            <person name="Ma J."/>
        </authorList>
    </citation>
    <scope>NUCLEOTIDE SEQUENCE [LARGE SCALE GENOMIC DNA]</scope>
    <source>
        <strain evidence="2">JCM 18200</strain>
    </source>
</reference>
<evidence type="ECO:0000313" key="1">
    <source>
        <dbReference type="EMBL" id="GAA4780139.1"/>
    </source>
</evidence>
<dbReference type="PROSITE" id="PS51257">
    <property type="entry name" value="PROKAR_LIPOPROTEIN"/>
    <property type="match status" value="1"/>
</dbReference>